<name>A0A3L9DVW7_9STRE</name>
<dbReference type="Proteomes" id="UP000279194">
    <property type="component" value="Unassembled WGS sequence"/>
</dbReference>
<evidence type="ECO:0000313" key="2">
    <source>
        <dbReference type="EMBL" id="RLY05225.1"/>
    </source>
</evidence>
<keyword evidence="3" id="KW-1185">Reference proteome</keyword>
<keyword evidence="1" id="KW-0472">Membrane</keyword>
<protein>
    <submittedName>
        <fullName evidence="2">DUF3165 family protein</fullName>
    </submittedName>
</protein>
<accession>A0A3L9DVW7</accession>
<keyword evidence="1" id="KW-1133">Transmembrane helix</keyword>
<dbReference type="InterPro" id="IPR021506">
    <property type="entry name" value="DUF3165"/>
</dbReference>
<organism evidence="2 3">
    <name type="scientific">Streptococcus hillyeri</name>
    <dbReference type="NCBI Taxonomy" id="2282420"/>
    <lineage>
        <taxon>Bacteria</taxon>
        <taxon>Bacillati</taxon>
        <taxon>Bacillota</taxon>
        <taxon>Bacilli</taxon>
        <taxon>Lactobacillales</taxon>
        <taxon>Streptococcaceae</taxon>
        <taxon>Streptococcus</taxon>
    </lineage>
</organism>
<dbReference type="OrthoDB" id="2237273at2"/>
<keyword evidence="1" id="KW-0812">Transmembrane</keyword>
<dbReference type="Pfam" id="PF11364">
    <property type="entry name" value="DUF3165"/>
    <property type="match status" value="1"/>
</dbReference>
<feature type="transmembrane region" description="Helical" evidence="1">
    <location>
        <begin position="27"/>
        <end position="47"/>
    </location>
</feature>
<gene>
    <name evidence="2" type="ORF">EAF07_00560</name>
</gene>
<sequence>MFYLIIAILIVLYYFFRAPKTIKNTLSIILVVGLIALLLVLASMTFMKILQSPPELFIGIGMLVLAHRTLKDINNLSEK</sequence>
<dbReference type="EMBL" id="RCVM01000001">
    <property type="protein sequence ID" value="RLY05225.1"/>
    <property type="molecule type" value="Genomic_DNA"/>
</dbReference>
<evidence type="ECO:0000256" key="1">
    <source>
        <dbReference type="SAM" id="Phobius"/>
    </source>
</evidence>
<reference evidence="2 3" key="1">
    <citation type="submission" date="2018-10" db="EMBL/GenBank/DDBJ databases">
        <title>Streptococcus hillyeri sp. nov., isolated from equine tracheal sample.</title>
        <authorList>
            <person name="Macfadyen A.C."/>
            <person name="Waller A."/>
            <person name="Paterson G.K."/>
        </authorList>
    </citation>
    <scope>NUCLEOTIDE SEQUENCE [LARGE SCALE GENOMIC DNA]</scope>
    <source>
        <strain evidence="2 3">28462</strain>
    </source>
</reference>
<evidence type="ECO:0000313" key="3">
    <source>
        <dbReference type="Proteomes" id="UP000279194"/>
    </source>
</evidence>
<comment type="caution">
    <text evidence="2">The sequence shown here is derived from an EMBL/GenBank/DDBJ whole genome shotgun (WGS) entry which is preliminary data.</text>
</comment>
<proteinExistence type="predicted"/>
<dbReference type="RefSeq" id="WP_121834354.1">
    <property type="nucleotide sequence ID" value="NZ_CP163513.1"/>
</dbReference>
<dbReference type="AlphaFoldDB" id="A0A3L9DVW7"/>